<organism evidence="2 3">
    <name type="scientific">Sphingobium indicum (strain DSM 16412 / CCM 7286 / MTCC 6364 / B90A)</name>
    <dbReference type="NCBI Taxonomy" id="861109"/>
    <lineage>
        <taxon>Bacteria</taxon>
        <taxon>Pseudomonadati</taxon>
        <taxon>Pseudomonadota</taxon>
        <taxon>Alphaproteobacteria</taxon>
        <taxon>Sphingomonadales</taxon>
        <taxon>Sphingomonadaceae</taxon>
        <taxon>Sphingobium</taxon>
    </lineage>
</organism>
<evidence type="ECO:0000313" key="2">
    <source>
        <dbReference type="EMBL" id="APL95568.1"/>
    </source>
</evidence>
<gene>
    <name evidence="2" type="ORF">SIDU_14175</name>
</gene>
<sequence>MSDGKIIAFPSSGSNRVSSLSLEVDRIEREMRGLRRRDNDVFMHLARKVHGYLAEVEKLGLRSGRIGEIIGGSEHPSAKNRPRFSWNGESRDFTASPLNKNGLHWINVIARCAEALAISRDDLLLDAVNGSRIRPSGGPSEYSEGSWLAEFHSLMEALQTRLSAHRDMEGLFAYLVQSQLDLGTVGNLSHSDEPILSWFRAELPEWPTIFGQIPRAMICGDLVGGSAGAINVDQFVDQRDAWLEFFKGTFSDFQVEGAKSYLMPWAQYGLAIIPNSDLRPSLALYRWAQVIVSHFDDSDRETTYSLPVAGSDLAGATLGPFFPDFAEGLAGRVLFAPLGTKAFDEIATTSFDDFHGRIGGNDERCWDPILDVEPGTLEYASNAPDITIAAMIERNLLFADRASLPEQRLDRILEQDIENMANAVRGHRDRIRQIVDPAKRSLLDSWSESRERADKGKVGEGDVE</sequence>
<evidence type="ECO:0000313" key="3">
    <source>
        <dbReference type="Proteomes" id="UP000004550"/>
    </source>
</evidence>
<dbReference type="EMBL" id="CP013070">
    <property type="protein sequence ID" value="APL95568.1"/>
    <property type="molecule type" value="Genomic_DNA"/>
</dbReference>
<dbReference type="Proteomes" id="UP000004550">
    <property type="component" value="Chromosome"/>
</dbReference>
<reference evidence="2 3" key="1">
    <citation type="journal article" date="2012" name="J. Bacteriol.">
        <title>Genome sequence of Sphingobium indicum B90A, a hexachlorocyclohexane-degrading bacterium.</title>
        <authorList>
            <person name="Anand S."/>
            <person name="Sangwan N."/>
            <person name="Lata P."/>
            <person name="Kaur J."/>
            <person name="Dua A."/>
            <person name="Singh A.K."/>
            <person name="Verma M."/>
            <person name="Kaur J."/>
            <person name="Khurana J.P."/>
            <person name="Khurana P."/>
            <person name="Mathur S."/>
            <person name="Lal R."/>
        </authorList>
    </citation>
    <scope>NUCLEOTIDE SEQUENCE [LARGE SCALE GENOMIC DNA]</scope>
    <source>
        <strain evidence="3">DSM 16412 / CCM 7286 / MTCC 6364 / B90A</strain>
    </source>
</reference>
<dbReference type="AlphaFoldDB" id="A0A1L5BRW8"/>
<evidence type="ECO:0000256" key="1">
    <source>
        <dbReference type="SAM" id="MobiDB-lite"/>
    </source>
</evidence>
<proteinExistence type="predicted"/>
<protein>
    <submittedName>
        <fullName evidence="2">Uncharacterized protein</fullName>
    </submittedName>
</protein>
<name>A0A1L5BRW8_SPHIB</name>
<feature type="region of interest" description="Disordered" evidence="1">
    <location>
        <begin position="445"/>
        <end position="464"/>
    </location>
</feature>
<accession>A0A1L5BRW8</accession>
<dbReference type="KEGG" id="sinb:SIDU_14175"/>
<dbReference type="RefSeq" id="WP_007686748.1">
    <property type="nucleotide sequence ID" value="NZ_CP013070.1"/>
</dbReference>